<proteinExistence type="predicted"/>
<organism evidence="1 2">
    <name type="scientific">Butyricimonas virosa</name>
    <dbReference type="NCBI Taxonomy" id="544645"/>
    <lineage>
        <taxon>Bacteria</taxon>
        <taxon>Pseudomonadati</taxon>
        <taxon>Bacteroidota</taxon>
        <taxon>Bacteroidia</taxon>
        <taxon>Bacteroidales</taxon>
        <taxon>Odoribacteraceae</taxon>
        <taxon>Butyricimonas</taxon>
    </lineage>
</organism>
<dbReference type="OrthoDB" id="1078540at2"/>
<evidence type="ECO:0000313" key="1">
    <source>
        <dbReference type="EMBL" id="RGY21358.1"/>
    </source>
</evidence>
<name>A0A413ITV2_9BACT</name>
<dbReference type="AlphaFoldDB" id="A0A413ITV2"/>
<evidence type="ECO:0000313" key="2">
    <source>
        <dbReference type="Proteomes" id="UP000286063"/>
    </source>
</evidence>
<dbReference type="RefSeq" id="WP_117774501.1">
    <property type="nucleotide sequence ID" value="NZ_QSCR01000001.1"/>
</dbReference>
<protein>
    <submittedName>
        <fullName evidence="1">Uncharacterized protein</fullName>
    </submittedName>
</protein>
<reference evidence="1 2" key="1">
    <citation type="submission" date="2018-08" db="EMBL/GenBank/DDBJ databases">
        <title>A genome reference for cultivated species of the human gut microbiota.</title>
        <authorList>
            <person name="Zou Y."/>
            <person name="Xue W."/>
            <person name="Luo G."/>
        </authorList>
    </citation>
    <scope>NUCLEOTIDE SEQUENCE [LARGE SCALE GENOMIC DNA]</scope>
    <source>
        <strain evidence="1 2">OF02-7</strain>
    </source>
</reference>
<dbReference type="EMBL" id="QSCR01000001">
    <property type="protein sequence ID" value="RGY21358.1"/>
    <property type="molecule type" value="Genomic_DNA"/>
</dbReference>
<comment type="caution">
    <text evidence="1">The sequence shown here is derived from an EMBL/GenBank/DDBJ whole genome shotgun (WGS) entry which is preliminary data.</text>
</comment>
<dbReference type="Proteomes" id="UP000286063">
    <property type="component" value="Unassembled WGS sequence"/>
</dbReference>
<accession>A0A413ITV2</accession>
<gene>
    <name evidence="1" type="ORF">DXA50_00445</name>
</gene>
<sequence>MNQLTKQSSDSEIKAYFNAVLKLTKSSEQFPVNLEEVWPLVYSEKGKAVRSLQDNFIENEDYKVFAQNGKNSNGGRPINEYRLSVSCLEYFIVRKVRPVFEVYRKVFHKTTSFQLNPTDPSIVKAKIMVAKFAMNTLNMNDSSKLLLVKSIGDPLGLPLPNYTESVDQLLSPTELLSRMGNPISTREFNQKMIAAGLLEVKERPSSSGKTKTFKSLTKEGMKYGENQVNPSNPKETQPLYYVGMFEKLFDMVTMNRQIV</sequence>